<dbReference type="OrthoDB" id="3243290at2"/>
<dbReference type="EMBL" id="OMOH01000004">
    <property type="protein sequence ID" value="SPF68380.1"/>
    <property type="molecule type" value="Genomic_DNA"/>
</dbReference>
<dbReference type="Gene3D" id="3.40.50.720">
    <property type="entry name" value="NAD(P)-binding Rossmann-like Domain"/>
    <property type="match status" value="1"/>
</dbReference>
<feature type="domain" description="NAD(P)-binding" evidence="1">
    <location>
        <begin position="8"/>
        <end position="179"/>
    </location>
</feature>
<dbReference type="Proteomes" id="UP000265962">
    <property type="component" value="Unassembled WGS sequence"/>
</dbReference>
<dbReference type="Gene3D" id="3.90.25.10">
    <property type="entry name" value="UDP-galactose 4-epimerase, domain 1"/>
    <property type="match status" value="1"/>
</dbReference>
<dbReference type="PANTHER" id="PTHR47129:SF1">
    <property type="entry name" value="NMRA-LIKE DOMAIN-CONTAINING PROTEIN"/>
    <property type="match status" value="1"/>
</dbReference>
<dbReference type="AlphaFoldDB" id="A0A375I172"/>
<accession>A0A375I172</accession>
<evidence type="ECO:0000259" key="1">
    <source>
        <dbReference type="Pfam" id="PF13460"/>
    </source>
</evidence>
<dbReference type="Pfam" id="PF13460">
    <property type="entry name" value="NAD_binding_10"/>
    <property type="match status" value="1"/>
</dbReference>
<gene>
    <name evidence="2" type="ORF">PROPJV5_1375</name>
</gene>
<evidence type="ECO:0000313" key="2">
    <source>
        <dbReference type="EMBL" id="SPF68380.1"/>
    </source>
</evidence>
<dbReference type="InterPro" id="IPR052718">
    <property type="entry name" value="NmrA-type_oxidoreductase"/>
</dbReference>
<dbReference type="RefSeq" id="WP_119715536.1">
    <property type="nucleotide sequence ID" value="NZ_OMOH01000004.1"/>
</dbReference>
<dbReference type="InterPro" id="IPR016040">
    <property type="entry name" value="NAD(P)-bd_dom"/>
</dbReference>
<proteinExistence type="predicted"/>
<organism evidence="2 3">
    <name type="scientific">Propionibacterium ruminifibrarum</name>
    <dbReference type="NCBI Taxonomy" id="1962131"/>
    <lineage>
        <taxon>Bacteria</taxon>
        <taxon>Bacillati</taxon>
        <taxon>Actinomycetota</taxon>
        <taxon>Actinomycetes</taxon>
        <taxon>Propionibacteriales</taxon>
        <taxon>Propionibacteriaceae</taxon>
        <taxon>Propionibacterium</taxon>
    </lineage>
</organism>
<dbReference type="SUPFAM" id="SSF51735">
    <property type="entry name" value="NAD(P)-binding Rossmann-fold domains"/>
    <property type="match status" value="1"/>
</dbReference>
<reference evidence="3" key="1">
    <citation type="submission" date="2018-02" db="EMBL/GenBank/DDBJ databases">
        <authorList>
            <person name="Hornung B."/>
        </authorList>
    </citation>
    <scope>NUCLEOTIDE SEQUENCE [LARGE SCALE GENOMIC DNA]</scope>
</reference>
<protein>
    <submittedName>
        <fullName evidence="2">NAD(P)-binding domain</fullName>
    </submittedName>
</protein>
<sequence>MTRIGITGATGHIGGMVARLLAGGPDELVLVVRDASRAPQGPWQVRVTDGYGDPANREALAGLDVLFMVSAAESADRLDQHRAFIASAAAAGVSHVVYTSFLGAAPDAVFTLSRTHWATEQAIRASGMAFTFLRDSFYLDFLPEMAVDGVIAGPAGDGVVGAVAQADVAASAAAVLTDPARHAGLTYNLTGPQAISLAQVAETVTRLTGVPTSYRPQTVEEAYADRARYGVPDWQLDAWVSTYTAIAAGEVAMVTDDVRALTGREALSLSQLLTH</sequence>
<name>A0A375I172_9ACTN</name>
<evidence type="ECO:0000313" key="3">
    <source>
        <dbReference type="Proteomes" id="UP000265962"/>
    </source>
</evidence>
<dbReference type="InterPro" id="IPR036291">
    <property type="entry name" value="NAD(P)-bd_dom_sf"/>
</dbReference>
<keyword evidence="3" id="KW-1185">Reference proteome</keyword>
<dbReference type="PANTHER" id="PTHR47129">
    <property type="entry name" value="QUINONE OXIDOREDUCTASE 2"/>
    <property type="match status" value="1"/>
</dbReference>